<dbReference type="PANTHER" id="PTHR11412:SF136">
    <property type="entry name" value="CD109 ANTIGEN"/>
    <property type="match status" value="1"/>
</dbReference>
<dbReference type="InterPro" id="IPR011626">
    <property type="entry name" value="Alpha-macroglobulin_TED"/>
</dbReference>
<dbReference type="SUPFAM" id="SSF48239">
    <property type="entry name" value="Terpenoid cyclases/Protein prenyltransferases"/>
    <property type="match status" value="1"/>
</dbReference>
<evidence type="ECO:0000256" key="1">
    <source>
        <dbReference type="ARBA" id="ARBA00022729"/>
    </source>
</evidence>
<protein>
    <recommendedName>
        <fullName evidence="7">Alpha-2-macroglobulin domain-containing protein</fullName>
    </recommendedName>
</protein>
<dbReference type="Gene3D" id="1.50.10.20">
    <property type="match status" value="1"/>
</dbReference>
<sequence>MLRASDHQPMNNPPQLAQSGIVIIKGPLGEMITRVASKISGSILTYGWSVPTNAPGGEYTATVVYPSGYPSATRKFDVRAYRAPRLNSQIVFARDGYGPGEKVTATLEVQRAEGGFPKDARVTVSGIVDGKTITGESSFVDAAGKCTVSLNLPQKIERGDGTLSLTIADGGVVESACKTIPILVKFVDLQIYPEGGDLVANLKNRVYLQALQTNGKPADLEGSILSEGSETAVASFRTEHEGRGRFEFVPESDKKYFLKITKPAGFEKLYELPAVKPKGAVIRADKDTYKANEAVVVKVGSTEGAVRVTLSKKERELIATDLFLPTAPDSGKSTIPSQAVVLPAGRSADGVLTVTVYDSNNKPLAERLVFKEPSNNIKIDIKPDKEKYAPGDKAKITFKATDSKGKPVAASLGISITDESTIQLVEKRAQAPALPVMFFLEPEVQDLADAHIYFDAANPKASLATDLLLGTQGWRRFALQDLRSFLNKFGDKARTSLCLEEVRLQHSAKLAGRLGELPTDTSQSTGYGLDFRDLVVTPDNPTAASKSQGYSSVAPLAFVRKHAPYGQNNENGRVEGPRDLNMFQVEPSVIDERYYTTGRTERRQKSSPIIPEPGSSWIYRYTNFDSNNAPIYIREFAHRGSQTLQKSERNQFTDTIYWNAALNTDAETGEATAEFELNDSVTAFRVAADGFTAQGALGANHKEIESVRPIYAEMKLPLEVTIGDTVLMPINLVNGSGKPIKSLKVEPTLPKGFKLLEPLNVPSGLKTDERLRTFVPILVQANDGENKVSLEVVADDYKDIVTRTIKVKHTGFPKQEAKGGLIEPSKIAKASFSIDKDMVPNSIETSTQVYPGPVGKLTSALEALIRQPHGCFEQVSSTSYPLTMAQQYFLSHSSNSFDQIEKSKGLLADAYKKLLAYRCTNGGYDWYGNDPGNVALTAYGIMQFTDMSQVQPVDARMIADTRAWILKQRDGRGGFTSVVHGMWSADKEATDAYIVWALLESGQPEEDLKQELASLAEHTESTQNSYVTALAANAFANSQKKDLAAKLRTKLAKLQMQDGSVSGATATVLGNCDSNMHVQATALATLAWLKDPTYADNAARGISYLAEISKNGAFGSTQSTVLALKAIIAYDNLNTVERQSGKVRLICDGKPIGDWHSFDKENVDLVKLPNLNEVLNPGEHTIELALDGGIKMPYSIGINYSTTLPESSKDCQVSMATKLASDHLTEGQAGEVLVVMENLTKNTLPMPIAIIELPGGIEPRHAQLKELVKKGSIAHYDVDGQRIVLYWRAMAPAEKKQIPLSVVAAVPGTYTGTASQAYLYYADESKKWVPGLKVMIQKSPH</sequence>
<dbReference type="InterPro" id="IPR011625">
    <property type="entry name" value="A2M_N_BRD"/>
</dbReference>
<dbReference type="GO" id="GO:0005615">
    <property type="term" value="C:extracellular space"/>
    <property type="evidence" value="ECO:0007669"/>
    <property type="project" value="InterPro"/>
</dbReference>
<dbReference type="Pfam" id="PF00207">
    <property type="entry name" value="A2M"/>
    <property type="match status" value="1"/>
</dbReference>
<feature type="domain" description="Alpha-2-macroglobulin bait region" evidence="3">
    <location>
        <begin position="280"/>
        <end position="424"/>
    </location>
</feature>
<evidence type="ECO:0000256" key="2">
    <source>
        <dbReference type="ARBA" id="ARBA00022966"/>
    </source>
</evidence>
<proteinExistence type="predicted"/>
<keyword evidence="2" id="KW-0882">Thioester bond</keyword>
<dbReference type="InterPro" id="IPR001599">
    <property type="entry name" value="Macroglobln_a2"/>
</dbReference>
<name>A0A8J7TM62_9BACT</name>
<evidence type="ECO:0000313" key="5">
    <source>
        <dbReference type="EMBL" id="MBN8660696.1"/>
    </source>
</evidence>
<dbReference type="EMBL" id="JAFLCK010000012">
    <property type="protein sequence ID" value="MBN8660696.1"/>
    <property type="molecule type" value="Genomic_DNA"/>
</dbReference>
<keyword evidence="1" id="KW-0732">Signal</keyword>
<dbReference type="CDD" id="cd02891">
    <property type="entry name" value="A2M_like"/>
    <property type="match status" value="1"/>
</dbReference>
<accession>A0A8J7TM62</accession>
<dbReference type="InterPro" id="IPR008930">
    <property type="entry name" value="Terpenoid_cyclase/PrenylTrfase"/>
</dbReference>
<dbReference type="InterPro" id="IPR047565">
    <property type="entry name" value="Alpha-macroglob_thiol-ester_cl"/>
</dbReference>
<comment type="caution">
    <text evidence="5">The sequence shown here is derived from an EMBL/GenBank/DDBJ whole genome shotgun (WGS) entry which is preliminary data.</text>
</comment>
<dbReference type="InterPro" id="IPR050473">
    <property type="entry name" value="A2M/Complement_sys"/>
</dbReference>
<organism evidence="5 6">
    <name type="scientific">Candidatus Obscuribacter phosphatis</name>
    <dbReference type="NCBI Taxonomy" id="1906157"/>
    <lineage>
        <taxon>Bacteria</taxon>
        <taxon>Bacillati</taxon>
        <taxon>Candidatus Melainabacteria</taxon>
        <taxon>Candidatus Obscuribacterales</taxon>
        <taxon>Candidatus Obscuribacteraceae</taxon>
        <taxon>Candidatus Obscuribacter</taxon>
    </lineage>
</organism>
<evidence type="ECO:0000313" key="6">
    <source>
        <dbReference type="Proteomes" id="UP000664277"/>
    </source>
</evidence>
<dbReference type="Pfam" id="PF07678">
    <property type="entry name" value="TED_complement"/>
    <property type="match status" value="1"/>
</dbReference>
<evidence type="ECO:0000259" key="3">
    <source>
        <dbReference type="SMART" id="SM01359"/>
    </source>
</evidence>
<dbReference type="SMART" id="SM01359">
    <property type="entry name" value="A2M_N_2"/>
    <property type="match status" value="1"/>
</dbReference>
<reference evidence="5" key="1">
    <citation type="submission" date="2021-02" db="EMBL/GenBank/DDBJ databases">
        <title>Genome-Resolved Metagenomics of a Microbial Community Performing Photosynthetic Biological Nutrient Removal.</title>
        <authorList>
            <person name="Mcdaniel E.A."/>
        </authorList>
    </citation>
    <scope>NUCLEOTIDE SEQUENCE</scope>
    <source>
        <strain evidence="5">UWPOB_OBS1</strain>
    </source>
</reference>
<evidence type="ECO:0000259" key="4">
    <source>
        <dbReference type="SMART" id="SM01360"/>
    </source>
</evidence>
<dbReference type="SMART" id="SM01360">
    <property type="entry name" value="A2M"/>
    <property type="match status" value="1"/>
</dbReference>
<dbReference type="PANTHER" id="PTHR11412">
    <property type="entry name" value="MACROGLOBULIN / COMPLEMENT"/>
    <property type="match status" value="1"/>
</dbReference>
<evidence type="ECO:0008006" key="7">
    <source>
        <dbReference type="Google" id="ProtNLM"/>
    </source>
</evidence>
<dbReference type="SMART" id="SM01419">
    <property type="entry name" value="Thiol-ester_cl"/>
    <property type="match status" value="1"/>
</dbReference>
<feature type="domain" description="Alpha-2-macroglobulin" evidence="4">
    <location>
        <begin position="655"/>
        <end position="747"/>
    </location>
</feature>
<dbReference type="Proteomes" id="UP000664277">
    <property type="component" value="Unassembled WGS sequence"/>
</dbReference>
<gene>
    <name evidence="5" type="ORF">J0M35_10055</name>
</gene>
<dbReference type="GO" id="GO:0004866">
    <property type="term" value="F:endopeptidase inhibitor activity"/>
    <property type="evidence" value="ECO:0007669"/>
    <property type="project" value="InterPro"/>
</dbReference>